<dbReference type="EMBL" id="MN740396">
    <property type="protein sequence ID" value="QHU04391.1"/>
    <property type="molecule type" value="Genomic_DNA"/>
</dbReference>
<dbReference type="EC" id="1.5.1.3" evidence="2"/>
<dbReference type="InterPro" id="IPR012259">
    <property type="entry name" value="DHFR"/>
</dbReference>
<dbReference type="GO" id="GO:0005739">
    <property type="term" value="C:mitochondrion"/>
    <property type="evidence" value="ECO:0007669"/>
    <property type="project" value="TreeGrafter"/>
</dbReference>
<evidence type="ECO:0000256" key="1">
    <source>
        <dbReference type="ARBA" id="ARBA00004903"/>
    </source>
</evidence>
<evidence type="ECO:0000256" key="2">
    <source>
        <dbReference type="ARBA" id="ARBA00012856"/>
    </source>
</evidence>
<dbReference type="PROSITE" id="PS51330">
    <property type="entry name" value="DHFR_2"/>
    <property type="match status" value="1"/>
</dbReference>
<keyword evidence="3" id="KW-0554">One-carbon metabolism</keyword>
<evidence type="ECO:0000256" key="4">
    <source>
        <dbReference type="ARBA" id="ARBA00022857"/>
    </source>
</evidence>
<accession>A0A6C0JHF5</accession>
<sequence length="180" mass="21521">MHLHLIMEAIIAFDIKKGISKNGSLPWNVQEDLHHFYNKTKCNAVIMGRTTYFSIPDSKRPLKNRLNIVLTREPNKYKEISNSFKNVIFTNDENIYENILLFPNKYSDMYHVLDKFFKIFFIGGNEIYKKYMPLCKTIWVTQMKEDYGCDLIFDYNLEDKFCEEKVFESELCNIYKYSIL</sequence>
<name>A0A6C0JHF5_9ZZZZ</name>
<reference evidence="7" key="1">
    <citation type="journal article" date="2020" name="Nature">
        <title>Giant virus diversity and host interactions through global metagenomics.</title>
        <authorList>
            <person name="Schulz F."/>
            <person name="Roux S."/>
            <person name="Paez-Espino D."/>
            <person name="Jungbluth S."/>
            <person name="Walsh D.A."/>
            <person name="Denef V.J."/>
            <person name="McMahon K.D."/>
            <person name="Konstantinidis K.T."/>
            <person name="Eloe-Fadrosh E.A."/>
            <person name="Kyrpides N.C."/>
            <person name="Woyke T."/>
        </authorList>
    </citation>
    <scope>NUCLEOTIDE SEQUENCE</scope>
    <source>
        <strain evidence="7">GVMAG-M-3300027708-39</strain>
    </source>
</reference>
<dbReference type="InterPro" id="IPR001796">
    <property type="entry name" value="DHFR_dom"/>
</dbReference>
<dbReference type="GO" id="GO:0046452">
    <property type="term" value="P:dihydrofolate metabolic process"/>
    <property type="evidence" value="ECO:0007669"/>
    <property type="project" value="TreeGrafter"/>
</dbReference>
<protein>
    <recommendedName>
        <fullName evidence="2">dihydrofolate reductase</fullName>
        <ecNumber evidence="2">1.5.1.3</ecNumber>
    </recommendedName>
</protein>
<dbReference type="GO" id="GO:0004146">
    <property type="term" value="F:dihydrofolate reductase activity"/>
    <property type="evidence" value="ECO:0007669"/>
    <property type="project" value="UniProtKB-EC"/>
</dbReference>
<dbReference type="SUPFAM" id="SSF53597">
    <property type="entry name" value="Dihydrofolate reductase-like"/>
    <property type="match status" value="1"/>
</dbReference>
<organism evidence="7">
    <name type="scientific">viral metagenome</name>
    <dbReference type="NCBI Taxonomy" id="1070528"/>
    <lineage>
        <taxon>unclassified sequences</taxon>
        <taxon>metagenomes</taxon>
        <taxon>organismal metagenomes</taxon>
    </lineage>
</organism>
<feature type="domain" description="DHFR" evidence="6">
    <location>
        <begin position="6"/>
        <end position="180"/>
    </location>
</feature>
<evidence type="ECO:0000256" key="3">
    <source>
        <dbReference type="ARBA" id="ARBA00022563"/>
    </source>
</evidence>
<dbReference type="InterPro" id="IPR024072">
    <property type="entry name" value="DHFR-like_dom_sf"/>
</dbReference>
<keyword evidence="4" id="KW-0521">NADP</keyword>
<comment type="pathway">
    <text evidence="1">Cofactor biosynthesis; tetrahydrofolate biosynthesis; 5,6,7,8-tetrahydrofolate from 7,8-dihydrofolate: step 1/1.</text>
</comment>
<proteinExistence type="predicted"/>
<evidence type="ECO:0000313" key="7">
    <source>
        <dbReference type="EMBL" id="QHU04391.1"/>
    </source>
</evidence>
<evidence type="ECO:0000256" key="5">
    <source>
        <dbReference type="ARBA" id="ARBA00023002"/>
    </source>
</evidence>
<keyword evidence="5" id="KW-0560">Oxidoreductase</keyword>
<dbReference type="AlphaFoldDB" id="A0A6C0JHF5"/>
<dbReference type="PRINTS" id="PR00070">
    <property type="entry name" value="DHFR"/>
</dbReference>
<dbReference type="PANTHER" id="PTHR48069">
    <property type="entry name" value="DIHYDROFOLATE REDUCTASE"/>
    <property type="match status" value="1"/>
</dbReference>
<dbReference type="GO" id="GO:0006730">
    <property type="term" value="P:one-carbon metabolic process"/>
    <property type="evidence" value="ECO:0007669"/>
    <property type="project" value="UniProtKB-KW"/>
</dbReference>
<dbReference type="PANTHER" id="PTHR48069:SF3">
    <property type="entry name" value="DIHYDROFOLATE REDUCTASE"/>
    <property type="match status" value="1"/>
</dbReference>
<dbReference type="GO" id="GO:0046654">
    <property type="term" value="P:tetrahydrofolate biosynthetic process"/>
    <property type="evidence" value="ECO:0007669"/>
    <property type="project" value="InterPro"/>
</dbReference>
<evidence type="ECO:0000259" key="6">
    <source>
        <dbReference type="PROSITE" id="PS51330"/>
    </source>
</evidence>
<dbReference type="Gene3D" id="3.40.430.10">
    <property type="entry name" value="Dihydrofolate Reductase, subunit A"/>
    <property type="match status" value="1"/>
</dbReference>
<dbReference type="GO" id="GO:0046655">
    <property type="term" value="P:folic acid metabolic process"/>
    <property type="evidence" value="ECO:0007669"/>
    <property type="project" value="TreeGrafter"/>
</dbReference>
<dbReference type="Pfam" id="PF00186">
    <property type="entry name" value="DHFR_1"/>
    <property type="match status" value="1"/>
</dbReference>
<dbReference type="CDD" id="cd00209">
    <property type="entry name" value="DHFR"/>
    <property type="match status" value="1"/>
</dbReference>
<dbReference type="GO" id="GO:0050661">
    <property type="term" value="F:NADP binding"/>
    <property type="evidence" value="ECO:0007669"/>
    <property type="project" value="InterPro"/>
</dbReference>